<dbReference type="Proteomes" id="UP000283426">
    <property type="component" value="Unassembled WGS sequence"/>
</dbReference>
<dbReference type="RefSeq" id="WP_118107124.1">
    <property type="nucleotide sequence ID" value="NZ_QRYW01000003.1"/>
</dbReference>
<sequence length="300" mass="34558">MSVVKIVKGLFHRLTEKEWNIGFILKSPEEILQSDKLDVHWMKHKYKDRWFADPFILSVTESEIVLLVEEKYHPINRGRISKLIVDRKTMCLKECVPVLELDTHLSFPAVLRVGKSVYIYPENSEALHLKLYRYHADRGTVTPECLLSHEPLTDAVITTSFGSPCLLATNLPEPNGSVLGVYGAEEWNGVYELKYKVDFPDNTARSAGKIFKVDDHFIRPAQDCNRSYGGGIVLQKVGFDNGKFTFQELKRFYPVSWRYPLGLHTLDVEENVAVVDGLGFRRPVVGYILRRLREIMRFLR</sequence>
<dbReference type="Pfam" id="PF24793">
    <property type="entry name" value="GINT1_N"/>
    <property type="match status" value="1"/>
</dbReference>
<reference evidence="2 3" key="1">
    <citation type="submission" date="2018-08" db="EMBL/GenBank/DDBJ databases">
        <title>A genome reference for cultivated species of the human gut microbiota.</title>
        <authorList>
            <person name="Zou Y."/>
            <person name="Xue W."/>
            <person name="Luo G."/>
        </authorList>
    </citation>
    <scope>NUCLEOTIDE SEQUENCE [LARGE SCALE GENOMIC DNA]</scope>
    <source>
        <strain evidence="2 3">AF14-6AC</strain>
    </source>
</reference>
<name>A0A412WSK6_9BACT</name>
<feature type="domain" description="Glucosamine inositolphosphorylceramide transferase 1 N-terminal" evidence="1">
    <location>
        <begin position="45"/>
        <end position="239"/>
    </location>
</feature>
<protein>
    <recommendedName>
        <fullName evidence="1">Glucosamine inositolphosphorylceramide transferase 1 N-terminal domain-containing protein</fullName>
    </recommendedName>
</protein>
<evidence type="ECO:0000259" key="1">
    <source>
        <dbReference type="Pfam" id="PF24793"/>
    </source>
</evidence>
<accession>A0A412WSK6</accession>
<comment type="caution">
    <text evidence="2">The sequence shown here is derived from an EMBL/GenBank/DDBJ whole genome shotgun (WGS) entry which is preliminary data.</text>
</comment>
<proteinExistence type="predicted"/>
<dbReference type="EMBL" id="QRYW01000003">
    <property type="protein sequence ID" value="RGV30163.1"/>
    <property type="molecule type" value="Genomic_DNA"/>
</dbReference>
<gene>
    <name evidence="2" type="ORF">DWW24_01790</name>
</gene>
<dbReference type="AlphaFoldDB" id="A0A412WSK6"/>
<organism evidence="2 3">
    <name type="scientific">Odoribacter splanchnicus</name>
    <dbReference type="NCBI Taxonomy" id="28118"/>
    <lineage>
        <taxon>Bacteria</taxon>
        <taxon>Pseudomonadati</taxon>
        <taxon>Bacteroidota</taxon>
        <taxon>Bacteroidia</taxon>
        <taxon>Bacteroidales</taxon>
        <taxon>Odoribacteraceae</taxon>
        <taxon>Odoribacter</taxon>
    </lineage>
</organism>
<evidence type="ECO:0000313" key="2">
    <source>
        <dbReference type="EMBL" id="RGV30163.1"/>
    </source>
</evidence>
<evidence type="ECO:0000313" key="3">
    <source>
        <dbReference type="Proteomes" id="UP000283426"/>
    </source>
</evidence>
<dbReference type="InterPro" id="IPR056442">
    <property type="entry name" value="GINT1_N"/>
</dbReference>